<reference evidence="12 13" key="1">
    <citation type="submission" date="2012-12" db="EMBL/GenBank/DDBJ databases">
        <title>Genome assembly of Formosa sp. AK20.</title>
        <authorList>
            <person name="Kumar R."/>
            <person name="Khatri I."/>
            <person name="Vaidya B."/>
            <person name="Subramanian S."/>
            <person name="Pinnaka A."/>
        </authorList>
    </citation>
    <scope>NUCLEOTIDE SEQUENCE [LARGE SCALE GENOMIC DNA]</scope>
    <source>
        <strain evidence="12 13">AK20</strain>
    </source>
</reference>
<evidence type="ECO:0000256" key="8">
    <source>
        <dbReference type="ARBA" id="ARBA00023157"/>
    </source>
</evidence>
<dbReference type="GO" id="GO:0006508">
    <property type="term" value="P:proteolysis"/>
    <property type="evidence" value="ECO:0007669"/>
    <property type="project" value="UniProtKB-KW"/>
</dbReference>
<keyword evidence="7" id="KW-0482">Metalloprotease</keyword>
<keyword evidence="4" id="KW-0732">Signal</keyword>
<dbReference type="eggNOG" id="COG3227">
    <property type="taxonomic scope" value="Bacteria"/>
</dbReference>
<dbReference type="OrthoDB" id="9792152at2"/>
<keyword evidence="6" id="KW-0862">Zinc</keyword>
<dbReference type="InterPro" id="IPR008754">
    <property type="entry name" value="Peptidase_M43"/>
</dbReference>
<dbReference type="GO" id="GO:0046872">
    <property type="term" value="F:metal ion binding"/>
    <property type="evidence" value="ECO:0007669"/>
    <property type="project" value="UniProtKB-KW"/>
</dbReference>
<dbReference type="PATRIC" id="fig|1137281.3.peg.653"/>
<dbReference type="Pfam" id="PF20009">
    <property type="entry name" value="GEVED"/>
    <property type="match status" value="1"/>
</dbReference>
<keyword evidence="3" id="KW-0479">Metal-binding</keyword>
<evidence type="ECO:0000256" key="3">
    <source>
        <dbReference type="ARBA" id="ARBA00022723"/>
    </source>
</evidence>
<proteinExistence type="inferred from homology"/>
<dbReference type="RefSeq" id="WP_007647633.1">
    <property type="nucleotide sequence ID" value="NZ_ANLA01000004.1"/>
</dbReference>
<keyword evidence="2" id="KW-0645">Protease</keyword>
<dbReference type="PANTHER" id="PTHR47466">
    <property type="match status" value="1"/>
</dbReference>
<sequence>MPFFLFAQEKQKVTEKHFNQELTDANLRSFEETGFIKCETVEYEAYLQNKFPKRATTDEFENWIAPKAQLIKQQIQSGNFRGGINMIPVIFHVITDGVGGDNLSAAAIQAQLDQLNIDYANLAGSSYGSAADTQIQFCLAQVDENGVQLNEPGINRVTTYGGGPFSTGQIQSNIKADTQWDPEQYMNIWTANISGGILGYAQFPDPAGTGIDGLDPGDVGPVGAANTDGVVIAANSVGSVANPNPLGAPYNKGRTLTHEAGHWLGLRHIWGDNWAEGQPNNASCGDDDFCADTPNSGRPNFGCPTGINTCPTSAGIDMIENYMDYTDDSCMDTFTANQVSRVLAVITNSPRRANLLTSTACQPAMTYNLDAKIDIANLNTNCSDYSITPELTITNKGYNTLTSATITYNLDGGTNTNINWTGSLALDESESIFVPQINTAIGSHVFNVTLSNPNGGTDEQPANNTDSGNFEVTGSPCASVANTNFQTSTTGVIFNSISNLNTGKPSGYSDYTASQSTDVNREETYDLTVNANSDGNYQIITYAWIDWNQNCSFDDPGEQYDLGTSANINNQPTVNSPLAITIPANAVLGNTTMRITTKYTDPNANQFPTSCENGHDGEVEDYTINVLAQLSVNEFTLNNIGLYPNPTTNVLNISLANANELPDNYTIYNMLGQVVLSKNIAAEADLSINTSSLSNGMYFIKIAKDSSQVSLPFIKK</sequence>
<evidence type="ECO:0000256" key="4">
    <source>
        <dbReference type="ARBA" id="ARBA00022729"/>
    </source>
</evidence>
<dbReference type="NCBIfam" id="TIGR04183">
    <property type="entry name" value="Por_Secre_tail"/>
    <property type="match status" value="1"/>
</dbReference>
<evidence type="ECO:0000259" key="10">
    <source>
        <dbReference type="Pfam" id="PF18962"/>
    </source>
</evidence>
<dbReference type="eggNOG" id="COG3291">
    <property type="taxonomic scope" value="Bacteria"/>
</dbReference>
<evidence type="ECO:0000256" key="1">
    <source>
        <dbReference type="ARBA" id="ARBA00008721"/>
    </source>
</evidence>
<dbReference type="EMBL" id="ANLA01000004">
    <property type="protein sequence ID" value="EMQ96164.1"/>
    <property type="molecule type" value="Genomic_DNA"/>
</dbReference>
<dbReference type="GO" id="GO:0008237">
    <property type="term" value="F:metallopeptidase activity"/>
    <property type="evidence" value="ECO:0007669"/>
    <property type="project" value="UniProtKB-KW"/>
</dbReference>
<organism evidence="12 13">
    <name type="scientific">Xanthomarina gelatinilytica</name>
    <dbReference type="NCBI Taxonomy" id="1137281"/>
    <lineage>
        <taxon>Bacteria</taxon>
        <taxon>Pseudomonadati</taxon>
        <taxon>Bacteroidota</taxon>
        <taxon>Flavobacteriia</taxon>
        <taxon>Flavobacteriales</taxon>
        <taxon>Flavobacteriaceae</taxon>
        <taxon>Xanthomarina</taxon>
    </lineage>
</organism>
<keyword evidence="5" id="KW-0378">Hydrolase</keyword>
<evidence type="ECO:0000313" key="12">
    <source>
        <dbReference type="EMBL" id="EMQ96164.1"/>
    </source>
</evidence>
<evidence type="ECO:0000259" key="9">
    <source>
        <dbReference type="Pfam" id="PF05572"/>
    </source>
</evidence>
<dbReference type="Proteomes" id="UP000012024">
    <property type="component" value="Unassembled WGS sequence"/>
</dbReference>
<feature type="domain" description="GEVED" evidence="11">
    <location>
        <begin position="542"/>
        <end position="625"/>
    </location>
</feature>
<evidence type="ECO:0000256" key="6">
    <source>
        <dbReference type="ARBA" id="ARBA00022833"/>
    </source>
</evidence>
<comment type="caution">
    <text evidence="12">The sequence shown here is derived from an EMBL/GenBank/DDBJ whole genome shotgun (WGS) entry which is preliminary data.</text>
</comment>
<dbReference type="GeneID" id="98642668"/>
<feature type="domain" description="Secretion system C-terminal sorting" evidence="10">
    <location>
        <begin position="642"/>
        <end position="709"/>
    </location>
</feature>
<comment type="similarity">
    <text evidence="1">Belongs to the peptidase M43B family.</text>
</comment>
<accession>M7N346</accession>
<dbReference type="Pfam" id="PF18962">
    <property type="entry name" value="Por_Secre_tail"/>
    <property type="match status" value="1"/>
</dbReference>
<evidence type="ECO:0008006" key="14">
    <source>
        <dbReference type="Google" id="ProtNLM"/>
    </source>
</evidence>
<dbReference type="InterPro" id="IPR026444">
    <property type="entry name" value="Secre_tail"/>
</dbReference>
<keyword evidence="8" id="KW-1015">Disulfide bond</keyword>
<name>M7N346_9FLAO</name>
<evidence type="ECO:0000256" key="2">
    <source>
        <dbReference type="ARBA" id="ARBA00022670"/>
    </source>
</evidence>
<dbReference type="Gene3D" id="3.40.390.10">
    <property type="entry name" value="Collagenase (Catalytic Domain)"/>
    <property type="match status" value="1"/>
</dbReference>
<dbReference type="SUPFAM" id="SSF55486">
    <property type="entry name" value="Metalloproteases ('zincins'), catalytic domain"/>
    <property type="match status" value="1"/>
</dbReference>
<protein>
    <recommendedName>
        <fullName evidence="14">Peptidase M43 pregnancy-associated plasma-A domain-containing protein</fullName>
    </recommendedName>
</protein>
<gene>
    <name evidence="12" type="ORF">D778_02054</name>
</gene>
<evidence type="ECO:0000256" key="5">
    <source>
        <dbReference type="ARBA" id="ARBA00022801"/>
    </source>
</evidence>
<evidence type="ECO:0000256" key="7">
    <source>
        <dbReference type="ARBA" id="ARBA00023049"/>
    </source>
</evidence>
<dbReference type="InterPro" id="IPR045474">
    <property type="entry name" value="GEVED"/>
</dbReference>
<evidence type="ECO:0000259" key="11">
    <source>
        <dbReference type="Pfam" id="PF20009"/>
    </source>
</evidence>
<dbReference type="CDD" id="cd04275">
    <property type="entry name" value="ZnMc_pappalysin_like"/>
    <property type="match status" value="1"/>
</dbReference>
<dbReference type="AlphaFoldDB" id="M7N346"/>
<evidence type="ECO:0000313" key="13">
    <source>
        <dbReference type="Proteomes" id="UP000012024"/>
    </source>
</evidence>
<dbReference type="Pfam" id="PF05572">
    <property type="entry name" value="Peptidase_M43"/>
    <property type="match status" value="1"/>
</dbReference>
<keyword evidence="13" id="KW-1185">Reference proteome</keyword>
<dbReference type="InterPro" id="IPR024079">
    <property type="entry name" value="MetalloPept_cat_dom_sf"/>
</dbReference>
<feature type="domain" description="Peptidase M43 pregnancy-associated plasma-A" evidence="9">
    <location>
        <begin position="251"/>
        <end position="346"/>
    </location>
</feature>
<dbReference type="PANTHER" id="PTHR47466:SF1">
    <property type="entry name" value="METALLOPROTEASE MEP1 (AFU_ORTHOLOGUE AFUA_1G07730)-RELATED"/>
    <property type="match status" value="1"/>
</dbReference>